<comment type="subcellular location">
    <subcellularLocation>
        <location evidence="1">Preautophagosomal structure membrane</location>
        <topology evidence="1">Peripheral membrane protein</topology>
    </subcellularLocation>
</comment>
<dbReference type="AlphaFoldDB" id="A0A8H4N2C6"/>
<evidence type="ECO:0000256" key="2">
    <source>
        <dbReference type="ARBA" id="ARBA00012513"/>
    </source>
</evidence>
<evidence type="ECO:0000256" key="10">
    <source>
        <dbReference type="ARBA" id="ARBA00047899"/>
    </source>
</evidence>
<dbReference type="GO" id="GO:0005524">
    <property type="term" value="F:ATP binding"/>
    <property type="evidence" value="ECO:0007669"/>
    <property type="project" value="UniProtKB-KW"/>
</dbReference>
<dbReference type="OrthoDB" id="310217at2759"/>
<dbReference type="Proteomes" id="UP000572817">
    <property type="component" value="Unassembled WGS sequence"/>
</dbReference>
<proteinExistence type="predicted"/>
<protein>
    <recommendedName>
        <fullName evidence="2">non-specific serine/threonine protein kinase</fullName>
        <ecNumber evidence="2">2.7.11.1</ecNumber>
    </recommendedName>
    <alternativeName>
        <fullName evidence="9">Autophagy-related protein 1</fullName>
    </alternativeName>
</protein>
<dbReference type="InterPro" id="IPR045269">
    <property type="entry name" value="Atg1-like"/>
</dbReference>
<dbReference type="EC" id="2.7.11.1" evidence="2"/>
<accession>A0A8H4N2C6</accession>
<reference evidence="14" key="1">
    <citation type="submission" date="2020-04" db="EMBL/GenBank/DDBJ databases">
        <title>Genome Assembly and Annotation of Botryosphaeria dothidea sdau 11-99, a Latent Pathogen of Apple Fruit Ring Rot in China.</title>
        <authorList>
            <person name="Yu C."/>
            <person name="Diao Y."/>
            <person name="Lu Q."/>
            <person name="Zhao J."/>
            <person name="Cui S."/>
            <person name="Peng C."/>
            <person name="He B."/>
            <person name="Liu H."/>
        </authorList>
    </citation>
    <scope>NUCLEOTIDE SEQUENCE [LARGE SCALE GENOMIC DNA]</scope>
    <source>
        <strain evidence="14">Sdau11-99</strain>
    </source>
</reference>
<evidence type="ECO:0000256" key="12">
    <source>
        <dbReference type="SAM" id="MobiDB-lite"/>
    </source>
</evidence>
<feature type="region of interest" description="Disordered" evidence="12">
    <location>
        <begin position="486"/>
        <end position="550"/>
    </location>
</feature>
<sequence>MAEYPSPKETEDVIDRNISAFIEPGLMAKRTKFFKENFEYYGSAGAGAEASVARMTHKQSGKIYAIKRLKQKRSSVSNRPQPHHEVRILAILSEIGAGTGQETTVDLSNDFWFPCTPTDSKQCLVIEYCELGSLRDYVEERAYLAQLGLERLWSTQHEGFYRNIYKQIMAGVAFLHFGYGTDAYDPQNRRPKGRNAVIHRDIKPDNVLVCPAPPGTHSELVKIKLADFGGAHHVGFPDSEKELYFFSDGYIAPEFYKGKLPRHMANEASDVFAAGATIHWCIFGRPPYVRRNGEMFRRFKPLTISNKMHKGGSNFSGDFYARVHDALAPKKDRADALQIYEHLEKGHDEHMQAYTAWYDEVEAPRLRAEQEATRQRQAATAARQRQESQDRRERNEETAVMQQAREEAYVWFLKQAEQHPQRIRCHYPFCRYLELGASDHFHVPCTEPKCPMAQTDGLHHHSPGEDEIAEVEAQIRQTMFQRLQEQREQAQPPAYQHAPYTPQHRRARQPAIQMVQQGQTQAQAGQAAWAQFAQANRERDESDGSPMDLL</sequence>
<dbReference type="SMART" id="SM00220">
    <property type="entry name" value="S_TKc"/>
    <property type="match status" value="1"/>
</dbReference>
<dbReference type="GO" id="GO:0010506">
    <property type="term" value="P:regulation of autophagy"/>
    <property type="evidence" value="ECO:0007669"/>
    <property type="project" value="InterPro"/>
</dbReference>
<dbReference type="Pfam" id="PF00069">
    <property type="entry name" value="Pkinase"/>
    <property type="match status" value="1"/>
</dbReference>
<dbReference type="SUPFAM" id="SSF56112">
    <property type="entry name" value="Protein kinase-like (PK-like)"/>
    <property type="match status" value="1"/>
</dbReference>
<dbReference type="Gene3D" id="3.30.200.20">
    <property type="entry name" value="Phosphorylase Kinase, domain 1"/>
    <property type="match status" value="1"/>
</dbReference>
<feature type="region of interest" description="Disordered" evidence="12">
    <location>
        <begin position="368"/>
        <end position="396"/>
    </location>
</feature>
<comment type="catalytic activity">
    <reaction evidence="11">
        <text>L-seryl-[protein] + ATP = O-phospho-L-seryl-[protein] + ADP + H(+)</text>
        <dbReference type="Rhea" id="RHEA:17989"/>
        <dbReference type="Rhea" id="RHEA-COMP:9863"/>
        <dbReference type="Rhea" id="RHEA-COMP:11604"/>
        <dbReference type="ChEBI" id="CHEBI:15378"/>
        <dbReference type="ChEBI" id="CHEBI:29999"/>
        <dbReference type="ChEBI" id="CHEBI:30616"/>
        <dbReference type="ChEBI" id="CHEBI:83421"/>
        <dbReference type="ChEBI" id="CHEBI:456216"/>
        <dbReference type="EC" id="2.7.11.1"/>
    </reaction>
</comment>
<dbReference type="PROSITE" id="PS00108">
    <property type="entry name" value="PROTEIN_KINASE_ST"/>
    <property type="match status" value="1"/>
</dbReference>
<feature type="compositionally biased region" description="Basic and acidic residues" evidence="12">
    <location>
        <begin position="384"/>
        <end position="396"/>
    </location>
</feature>
<evidence type="ECO:0000256" key="8">
    <source>
        <dbReference type="ARBA" id="ARBA00023006"/>
    </source>
</evidence>
<name>A0A8H4N2C6_9PEZI</name>
<dbReference type="GO" id="GO:0034045">
    <property type="term" value="C:phagophore assembly site membrane"/>
    <property type="evidence" value="ECO:0007669"/>
    <property type="project" value="UniProtKB-SubCell"/>
</dbReference>
<gene>
    <name evidence="14" type="ORF">GTA08_BOTSDO06062</name>
</gene>
<evidence type="ECO:0000259" key="13">
    <source>
        <dbReference type="PROSITE" id="PS50011"/>
    </source>
</evidence>
<organism evidence="14 15">
    <name type="scientific">Botryosphaeria dothidea</name>
    <dbReference type="NCBI Taxonomy" id="55169"/>
    <lineage>
        <taxon>Eukaryota</taxon>
        <taxon>Fungi</taxon>
        <taxon>Dikarya</taxon>
        <taxon>Ascomycota</taxon>
        <taxon>Pezizomycotina</taxon>
        <taxon>Dothideomycetes</taxon>
        <taxon>Dothideomycetes incertae sedis</taxon>
        <taxon>Botryosphaeriales</taxon>
        <taxon>Botryosphaeriaceae</taxon>
        <taxon>Botryosphaeria</taxon>
    </lineage>
</organism>
<keyword evidence="6" id="KW-0418">Kinase</keyword>
<dbReference type="PROSITE" id="PS50011">
    <property type="entry name" value="PROTEIN_KINASE_DOM"/>
    <property type="match status" value="1"/>
</dbReference>
<evidence type="ECO:0000256" key="7">
    <source>
        <dbReference type="ARBA" id="ARBA00022840"/>
    </source>
</evidence>
<keyword evidence="5" id="KW-0547">Nucleotide-binding</keyword>
<dbReference type="EMBL" id="WWBZ02000033">
    <property type="protein sequence ID" value="KAF4306430.1"/>
    <property type="molecule type" value="Genomic_DNA"/>
</dbReference>
<dbReference type="GO" id="GO:0005776">
    <property type="term" value="C:autophagosome"/>
    <property type="evidence" value="ECO:0007669"/>
    <property type="project" value="TreeGrafter"/>
</dbReference>
<keyword evidence="3" id="KW-0723">Serine/threonine-protein kinase</keyword>
<keyword evidence="4" id="KW-0808">Transferase</keyword>
<dbReference type="PANTHER" id="PTHR24348">
    <property type="entry name" value="SERINE/THREONINE-PROTEIN KINASE UNC-51-RELATED"/>
    <property type="match status" value="1"/>
</dbReference>
<dbReference type="InterPro" id="IPR008271">
    <property type="entry name" value="Ser/Thr_kinase_AS"/>
</dbReference>
<feature type="compositionally biased region" description="Low complexity" evidence="12">
    <location>
        <begin position="511"/>
        <end position="535"/>
    </location>
</feature>
<evidence type="ECO:0000313" key="14">
    <source>
        <dbReference type="EMBL" id="KAF4306430.1"/>
    </source>
</evidence>
<evidence type="ECO:0000256" key="9">
    <source>
        <dbReference type="ARBA" id="ARBA00030237"/>
    </source>
</evidence>
<comment type="caution">
    <text evidence="14">The sequence shown here is derived from an EMBL/GenBank/DDBJ whole genome shotgun (WGS) entry which is preliminary data.</text>
</comment>
<dbReference type="PANTHER" id="PTHR24348:SF22">
    <property type="entry name" value="NON-SPECIFIC SERINE_THREONINE PROTEIN KINASE"/>
    <property type="match status" value="1"/>
</dbReference>
<dbReference type="InterPro" id="IPR000719">
    <property type="entry name" value="Prot_kinase_dom"/>
</dbReference>
<dbReference type="GO" id="GO:0005829">
    <property type="term" value="C:cytosol"/>
    <property type="evidence" value="ECO:0007669"/>
    <property type="project" value="TreeGrafter"/>
</dbReference>
<evidence type="ECO:0000256" key="11">
    <source>
        <dbReference type="ARBA" id="ARBA00048679"/>
    </source>
</evidence>
<keyword evidence="15" id="KW-1185">Reference proteome</keyword>
<evidence type="ECO:0000313" key="15">
    <source>
        <dbReference type="Proteomes" id="UP000572817"/>
    </source>
</evidence>
<keyword evidence="7" id="KW-0067">ATP-binding</keyword>
<evidence type="ECO:0000256" key="6">
    <source>
        <dbReference type="ARBA" id="ARBA00022777"/>
    </source>
</evidence>
<evidence type="ECO:0000256" key="1">
    <source>
        <dbReference type="ARBA" id="ARBA00004623"/>
    </source>
</evidence>
<evidence type="ECO:0000256" key="4">
    <source>
        <dbReference type="ARBA" id="ARBA00022679"/>
    </source>
</evidence>
<keyword evidence="8" id="KW-0072">Autophagy</keyword>
<evidence type="ECO:0000256" key="3">
    <source>
        <dbReference type="ARBA" id="ARBA00022527"/>
    </source>
</evidence>
<dbReference type="GO" id="GO:0004674">
    <property type="term" value="F:protein serine/threonine kinase activity"/>
    <property type="evidence" value="ECO:0007669"/>
    <property type="project" value="UniProtKB-KW"/>
</dbReference>
<dbReference type="Gene3D" id="1.10.510.10">
    <property type="entry name" value="Transferase(Phosphotransferase) domain 1"/>
    <property type="match status" value="1"/>
</dbReference>
<dbReference type="InterPro" id="IPR011009">
    <property type="entry name" value="Kinase-like_dom_sf"/>
</dbReference>
<evidence type="ECO:0000256" key="5">
    <source>
        <dbReference type="ARBA" id="ARBA00022741"/>
    </source>
</evidence>
<dbReference type="GO" id="GO:0000045">
    <property type="term" value="P:autophagosome assembly"/>
    <property type="evidence" value="ECO:0007669"/>
    <property type="project" value="TreeGrafter"/>
</dbReference>
<comment type="catalytic activity">
    <reaction evidence="10">
        <text>L-threonyl-[protein] + ATP = O-phospho-L-threonyl-[protein] + ADP + H(+)</text>
        <dbReference type="Rhea" id="RHEA:46608"/>
        <dbReference type="Rhea" id="RHEA-COMP:11060"/>
        <dbReference type="Rhea" id="RHEA-COMP:11605"/>
        <dbReference type="ChEBI" id="CHEBI:15378"/>
        <dbReference type="ChEBI" id="CHEBI:30013"/>
        <dbReference type="ChEBI" id="CHEBI:30616"/>
        <dbReference type="ChEBI" id="CHEBI:61977"/>
        <dbReference type="ChEBI" id="CHEBI:456216"/>
        <dbReference type="EC" id="2.7.11.1"/>
    </reaction>
</comment>
<feature type="domain" description="Protein kinase" evidence="13">
    <location>
        <begin position="38"/>
        <end position="345"/>
    </location>
</feature>